<dbReference type="OMA" id="AGWCSPC"/>
<dbReference type="GO" id="GO:0007600">
    <property type="term" value="P:sensory perception"/>
    <property type="evidence" value="ECO:0007669"/>
    <property type="project" value="InterPro"/>
</dbReference>
<dbReference type="GeneID" id="119722445"/>
<dbReference type="AlphaFoldDB" id="A0A913Z9R3"/>
<proteinExistence type="predicted"/>
<dbReference type="Pfam" id="PF13905">
    <property type="entry name" value="Thioredoxin_8"/>
    <property type="match status" value="1"/>
</dbReference>
<dbReference type="RefSeq" id="XP_038048495.1">
    <property type="nucleotide sequence ID" value="XM_038192567.1"/>
</dbReference>
<dbReference type="RefSeq" id="XP_038048497.1">
    <property type="nucleotide sequence ID" value="XM_038192569.1"/>
</dbReference>
<name>A0A913Z9R3_PATMI</name>
<dbReference type="PANTHER" id="PTHR46762">
    <property type="entry name" value="NUCLEOREDOXIN-LIKE PROTEIN 2"/>
    <property type="match status" value="1"/>
</dbReference>
<dbReference type="InterPro" id="IPR012336">
    <property type="entry name" value="Thioredoxin-like_fold"/>
</dbReference>
<dbReference type="PROSITE" id="PS51352">
    <property type="entry name" value="THIOREDOXIN_2"/>
    <property type="match status" value="1"/>
</dbReference>
<feature type="domain" description="Thioredoxin" evidence="1">
    <location>
        <begin position="1"/>
        <end position="147"/>
    </location>
</feature>
<dbReference type="EnsemblMetazoa" id="XM_038192570.1">
    <property type="protein sequence ID" value="XP_038048498.1"/>
    <property type="gene ID" value="LOC119722445"/>
</dbReference>
<evidence type="ECO:0000313" key="3">
    <source>
        <dbReference type="Proteomes" id="UP000887568"/>
    </source>
</evidence>
<dbReference type="RefSeq" id="XP_038048496.1">
    <property type="nucleotide sequence ID" value="XM_038192568.1"/>
</dbReference>
<evidence type="ECO:0000313" key="2">
    <source>
        <dbReference type="EnsemblMetazoa" id="XP_038048497.1"/>
    </source>
</evidence>
<protein>
    <recommendedName>
        <fullName evidence="1">Thioredoxin domain-containing protein</fullName>
    </recommendedName>
</protein>
<organism evidence="2 3">
    <name type="scientific">Patiria miniata</name>
    <name type="common">Bat star</name>
    <name type="synonym">Asterina miniata</name>
    <dbReference type="NCBI Taxonomy" id="46514"/>
    <lineage>
        <taxon>Eukaryota</taxon>
        <taxon>Metazoa</taxon>
        <taxon>Echinodermata</taxon>
        <taxon>Eleutherozoa</taxon>
        <taxon>Asterozoa</taxon>
        <taxon>Asteroidea</taxon>
        <taxon>Valvatacea</taxon>
        <taxon>Valvatida</taxon>
        <taxon>Asterinidae</taxon>
        <taxon>Patiria</taxon>
    </lineage>
</organism>
<dbReference type="Proteomes" id="UP000887568">
    <property type="component" value="Unplaced"/>
</dbReference>
<dbReference type="InterPro" id="IPR029519">
    <property type="entry name" value="RdCVF2"/>
</dbReference>
<dbReference type="OrthoDB" id="409136at2759"/>
<dbReference type="GO" id="GO:0045494">
    <property type="term" value="P:photoreceptor cell maintenance"/>
    <property type="evidence" value="ECO:0007669"/>
    <property type="project" value="InterPro"/>
</dbReference>
<dbReference type="SUPFAM" id="SSF52833">
    <property type="entry name" value="Thioredoxin-like"/>
    <property type="match status" value="1"/>
</dbReference>
<dbReference type="RefSeq" id="XP_038048498.1">
    <property type="nucleotide sequence ID" value="XM_038192570.1"/>
</dbReference>
<dbReference type="PANTHER" id="PTHR46762:SF1">
    <property type="entry name" value="NUCLEOREDOXIN-LIKE PROTEIN 2"/>
    <property type="match status" value="1"/>
</dbReference>
<dbReference type="InterPro" id="IPR036249">
    <property type="entry name" value="Thioredoxin-like_sf"/>
</dbReference>
<dbReference type="EnsemblMetazoa" id="XM_038192569.1">
    <property type="protein sequence ID" value="XP_038048497.1"/>
    <property type="gene ID" value="LOC119722445"/>
</dbReference>
<dbReference type="RefSeq" id="XP_038048499.1">
    <property type="nucleotide sequence ID" value="XM_038192571.1"/>
</dbReference>
<dbReference type="EnsemblMetazoa" id="XM_038192568.1">
    <property type="protein sequence ID" value="XP_038048496.1"/>
    <property type="gene ID" value="LOC119722445"/>
</dbReference>
<reference evidence="2" key="1">
    <citation type="submission" date="2022-11" db="UniProtKB">
        <authorList>
            <consortium name="EnsemblMetazoa"/>
        </authorList>
    </citation>
    <scope>IDENTIFICATION</scope>
</reference>
<dbReference type="EnsemblMetazoa" id="XM_038192571.1">
    <property type="protein sequence ID" value="XP_038048499.1"/>
    <property type="gene ID" value="LOC119722445"/>
</dbReference>
<accession>A0A913Z9R3</accession>
<dbReference type="Gene3D" id="3.40.30.10">
    <property type="entry name" value="Glutaredoxin"/>
    <property type="match status" value="1"/>
</dbReference>
<evidence type="ECO:0000259" key="1">
    <source>
        <dbReference type="PROSITE" id="PS51352"/>
    </source>
</evidence>
<dbReference type="CDD" id="cd02964">
    <property type="entry name" value="TryX_like_family"/>
    <property type="match status" value="1"/>
</dbReference>
<keyword evidence="3" id="KW-1185">Reference proteome</keyword>
<dbReference type="InterPro" id="IPR013766">
    <property type="entry name" value="Thioredoxin_domain"/>
</dbReference>
<sequence length="148" mass="16500">MAELFKDKTLASKTESAVPAEEALKDKVVGLYFSASWCPPCRQFTPLLREVYDELMARGAPFEVVFVSFDKTADDLQSYVMGHHGDWLFVPFGDPLISELKEMFSVAAVPQLIVVKPNGDVITPLGRKQVQDRGVSCFTSWLQALDKV</sequence>
<dbReference type="EnsemblMetazoa" id="XM_038192567.1">
    <property type="protein sequence ID" value="XP_038048495.1"/>
    <property type="gene ID" value="LOC119722445"/>
</dbReference>